<feature type="signal peptide" evidence="1">
    <location>
        <begin position="1"/>
        <end position="23"/>
    </location>
</feature>
<feature type="chain" id="PRO_5021845692" evidence="1">
    <location>
        <begin position="24"/>
        <end position="665"/>
    </location>
</feature>
<reference evidence="2 3" key="1">
    <citation type="submission" date="2019-07" db="EMBL/GenBank/DDBJ databases">
        <title>Whole genome shotgun sequence of Vibrio sagamiensis NBRC 104589.</title>
        <authorList>
            <person name="Hosoyama A."/>
            <person name="Uohara A."/>
            <person name="Ohji S."/>
            <person name="Ichikawa N."/>
        </authorList>
    </citation>
    <scope>NUCLEOTIDE SEQUENCE [LARGE SCALE GENOMIC DNA]</scope>
    <source>
        <strain evidence="2 3">NBRC 104589</strain>
    </source>
</reference>
<protein>
    <submittedName>
        <fullName evidence="2">Uncharacterized protein</fullName>
    </submittedName>
</protein>
<organism evidence="2 3">
    <name type="scientific">Vibrio sagamiensis NBRC 104589</name>
    <dbReference type="NCBI Taxonomy" id="1219064"/>
    <lineage>
        <taxon>Bacteria</taxon>
        <taxon>Pseudomonadati</taxon>
        <taxon>Pseudomonadota</taxon>
        <taxon>Gammaproteobacteria</taxon>
        <taxon>Vibrionales</taxon>
        <taxon>Vibrionaceae</taxon>
        <taxon>Vibrio</taxon>
    </lineage>
</organism>
<evidence type="ECO:0000313" key="3">
    <source>
        <dbReference type="Proteomes" id="UP000321922"/>
    </source>
</evidence>
<evidence type="ECO:0000313" key="2">
    <source>
        <dbReference type="EMBL" id="GEM75073.1"/>
    </source>
</evidence>
<name>A0A511QCQ8_9VIBR</name>
<comment type="caution">
    <text evidence="2">The sequence shown here is derived from an EMBL/GenBank/DDBJ whole genome shotgun (WGS) entry which is preliminary data.</text>
</comment>
<proteinExistence type="predicted"/>
<gene>
    <name evidence="2" type="ORF">VSA01S_11850</name>
</gene>
<dbReference type="AlphaFoldDB" id="A0A511QCQ8"/>
<keyword evidence="3" id="KW-1185">Reference proteome</keyword>
<dbReference type="EMBL" id="BJXJ01000009">
    <property type="protein sequence ID" value="GEM75073.1"/>
    <property type="molecule type" value="Genomic_DNA"/>
</dbReference>
<accession>A0A511QCQ8</accession>
<sequence length="665" mass="76076">MKNMSNTIKLMCATLLLSPISYAQEVNHSSVVQTAFYDQVDPKYTDSLYLFQLVMSKNCLTYQREEEACGVYLEEKRESVTSDWYQEIDPIKKQYLKIKLDMLENMRTVLADVHYGDQGYYSAIVADTQAIMDAKFEPQLQEIFSQELAKNSGRTGHDFVGSKQQLLFQYQNEAQYFRDTVIEPFEIGTPPATKKDKIYYQELLFSKQYLAEKVLMTSAERELDTYLKSVIRDLVRCSECTTTPIVKMWNNSSVHYKEISVTELMLFGLENDGWIGNTEILYPIEYFGIVEKEISVIQFLTYLRSYIQQNQDNFFVSQDQLLSGNKPGNVEQVSWEVMQKGVSNNNLSSDIWQKAIVPNIRDLFNSLVDITTESTGATFVNQASQAMNSAVTTSFKLAHIGKTFNIASAIETVVNHIPKVVIGEETRRACRNDSFTGSGGITLEENCIYVPNFGSGKFPITIGKLFDQKEGSAVIQDMTGGNTALMTLYRYIPTRILNPWDMFFDGVQFITGVDVRQYGQDIMGYNVSLIHKSGAIVFRDIIFGKEELVLQKANLLDTDVSHYTLKIYSNLNNNEVASFTLSNAMFYRSKGGVVHGNKFYFVEEIPYNQEPEYVNEVRASQKCPTPHPQVSDRKKYFFDCLEEKYNYSYIPDYYLDNMTVVSKPE</sequence>
<keyword evidence="1" id="KW-0732">Signal</keyword>
<dbReference type="Proteomes" id="UP000321922">
    <property type="component" value="Unassembled WGS sequence"/>
</dbReference>
<evidence type="ECO:0000256" key="1">
    <source>
        <dbReference type="SAM" id="SignalP"/>
    </source>
</evidence>